<protein>
    <submittedName>
        <fullName evidence="1">Uncharacterized protein</fullName>
    </submittedName>
</protein>
<proteinExistence type="predicted"/>
<accession>A0ACC2BFJ9</accession>
<gene>
    <name evidence="1" type="ORF">O6H91_16G087200</name>
</gene>
<comment type="caution">
    <text evidence="1">The sequence shown here is derived from an EMBL/GenBank/DDBJ whole genome shotgun (WGS) entry which is preliminary data.</text>
</comment>
<dbReference type="EMBL" id="CM055107">
    <property type="protein sequence ID" value="KAJ7528159.1"/>
    <property type="molecule type" value="Genomic_DNA"/>
</dbReference>
<name>A0ACC2BFJ9_DIPCM</name>
<evidence type="ECO:0000313" key="1">
    <source>
        <dbReference type="EMBL" id="KAJ7528159.1"/>
    </source>
</evidence>
<sequence>MRSVWHVLHHFSSSLNSRYCEHLESEKASDQSSLIVLIAVMCLLWNIVLTSLFLLASAAFGQPYEERPWKPIRASTRNNGNYKSTYTRSQEVEEKCNGMSSGRSDSGTVTSSSSSTQDGPLPTWAMLSFQNGEWEQAAGSSPLLPFQPHGFEESSKVSIDGVKDMSYDPIQFASFRITDMNQKTDGKQEAVLQVSAVLQLAVRAYQDLGYNLLIGRNGIEEFLFNPGSSLLTILLEGLYTENEVGRSLCMLGCTLLPHRSSNVSNPWSDLPLHSMQSPPTKRTCNLMLQLHYPKEMSLTSRAIRGVLKSLSSPGEWSYFDPISFVSQMGADASYQFRAGGLVEAACKGATPTVEDTEIYRGDQLCATARESLNGQQLEPLFNWRCNKSDEYCTKLGPFQSKGGLPVPRNGSKILIQDVRCVDLEDELSGKAANISAVFRGIPPRQDQNLVFSHTGLNGLTLVAEGMWWKSSGKLCMIACANGSQEDCTIKICLYIPTTLSITQRNVFVGTISSLDGNDAVSFDPLSLHQPISSGFLPRIQKMLYKYTRINDATDIMKREEPLGESKKIRPSMLKYPTNGSYRSLSRDLTVDLPIISQSFQSLSSLRLEIIAIEDFVVSHWTYASKIYAQEGEGRQQQAGHVAAGPQAEGKIVKVAAELQVRHSRNPEAKVPVIHGEGLYNPRTGKMYMVGCRDVSVTWKVLQNNNFDLVDGLDCNVEVIVRFPPKTAAWLVDRKVSVTITSHRTENDPFFTPQVTLKTIPNLNYEEQWKNMVFRKNLEGGLSLVTLSFFPMCIASQLIYIRKNKDLVPFISLVMLGVQAMGYGIPLIAGDHDEAFFAKLHINGYHNFSMLKEWTEEIMFVCKLLILAAFLLNLYLCQTVVKARIQLRTRRPLEPGRVPSERKVVLIFLLAHAIGFLLLLTINTLYERPIQVKYIRHVELQGSVRQVIRWLKEMLMVYRGLIQDLFLLPQVLGGAIWHYEGKPLRNVYYIGLTISCMLPRAYDTLTEPLFNPYFAYANLKFDFYSWGSADVGIPLLALLLAIAIYVQQRWKILQVGSNKLRERRSSIYERLPSKLFEAELMPNFPLSSSHKDSENGNGHLQESTS</sequence>
<reference evidence="2" key="1">
    <citation type="journal article" date="2024" name="Proc. Natl. Acad. Sci. U.S.A.">
        <title>Extraordinary preservation of gene collinearity over three hundred million years revealed in homosporous lycophytes.</title>
        <authorList>
            <person name="Li C."/>
            <person name="Wickell D."/>
            <person name="Kuo L.Y."/>
            <person name="Chen X."/>
            <person name="Nie B."/>
            <person name="Liao X."/>
            <person name="Peng D."/>
            <person name="Ji J."/>
            <person name="Jenkins J."/>
            <person name="Williams M."/>
            <person name="Shu S."/>
            <person name="Plott C."/>
            <person name="Barry K."/>
            <person name="Rajasekar S."/>
            <person name="Grimwood J."/>
            <person name="Han X."/>
            <person name="Sun S."/>
            <person name="Hou Z."/>
            <person name="He W."/>
            <person name="Dai G."/>
            <person name="Sun C."/>
            <person name="Schmutz J."/>
            <person name="Leebens-Mack J.H."/>
            <person name="Li F.W."/>
            <person name="Wang L."/>
        </authorList>
    </citation>
    <scope>NUCLEOTIDE SEQUENCE [LARGE SCALE GENOMIC DNA]</scope>
    <source>
        <strain evidence="2">cv. PW_Plant_1</strain>
    </source>
</reference>
<keyword evidence="2" id="KW-1185">Reference proteome</keyword>
<evidence type="ECO:0000313" key="2">
    <source>
        <dbReference type="Proteomes" id="UP001162992"/>
    </source>
</evidence>
<organism evidence="1 2">
    <name type="scientific">Diphasiastrum complanatum</name>
    <name type="common">Issler's clubmoss</name>
    <name type="synonym">Lycopodium complanatum</name>
    <dbReference type="NCBI Taxonomy" id="34168"/>
    <lineage>
        <taxon>Eukaryota</taxon>
        <taxon>Viridiplantae</taxon>
        <taxon>Streptophyta</taxon>
        <taxon>Embryophyta</taxon>
        <taxon>Tracheophyta</taxon>
        <taxon>Lycopodiopsida</taxon>
        <taxon>Lycopodiales</taxon>
        <taxon>Lycopodiaceae</taxon>
        <taxon>Lycopodioideae</taxon>
        <taxon>Diphasiastrum</taxon>
    </lineage>
</organism>
<dbReference type="Proteomes" id="UP001162992">
    <property type="component" value="Chromosome 16"/>
</dbReference>